<dbReference type="EMBL" id="JAKHSK010000022">
    <property type="protein sequence ID" value="MCL6219562.1"/>
    <property type="molecule type" value="Genomic_DNA"/>
</dbReference>
<dbReference type="RefSeq" id="WP_249602279.1">
    <property type="nucleotide sequence ID" value="NZ_JAKHSK010000022.1"/>
</dbReference>
<comment type="caution">
    <text evidence="1">The sequence shown here is derived from an EMBL/GenBank/DDBJ whole genome shotgun (WGS) entry which is preliminary data.</text>
</comment>
<reference evidence="1" key="1">
    <citation type="submission" date="2022-01" db="EMBL/GenBank/DDBJ databases">
        <title>Genome sequencing of Zunongwangia sp. M21534 genome.</title>
        <authorList>
            <person name="Chen Y."/>
            <person name="Dong C."/>
            <person name="Shao Z."/>
        </authorList>
    </citation>
    <scope>NUCLEOTIDE SEQUENCE</scope>
    <source>
        <strain evidence="1">MCCC M21534</strain>
    </source>
</reference>
<sequence>MKRLNLFLFSFLLLFIFEACNSISEIKQKKIEFDAFNGDLNYPEYVKKGTPVVIEISNVFLDSLGHLGIDNEDLVLRYSTVPDYFVIDKSTTENGQDDVETNTKENGTQFQTISEAELTDSTTINFDEKLIESYTNFNIGYTELQKFMVLQSSLSKLVDRPILDSEKAKENLKSMLCEYFGDNKDYIKYINNYTAKKISELNTAFSKFKVYYEAINKDYKINEKELKLELKDAKGTKVASTKFKFEIQEKKKFEKLYNELDNKAKSILSDSAIVDIIKTTRNFGLLAEKIKDNNFKVYTDPVIIGKNGKTLKFELKNKKGDVLRKIEDLEIKTKQPSIDFSTGYLFSFVGDENYELSVDNSGNAIALEGNDNNFTHALGGLMHVYNRSWFGGMAIGISPGLSLTTEGDLGFYTGISTLFFGNNRLAITTGYSWVKKQKLNTSNLSYNNENRYYEFRNSDLKEIKYDRVYDGAFFIGLTYNLSKSE</sequence>
<evidence type="ECO:0000313" key="1">
    <source>
        <dbReference type="EMBL" id="MCL6219562.1"/>
    </source>
</evidence>
<accession>A0A9X1ZRA4</accession>
<evidence type="ECO:0000313" key="2">
    <source>
        <dbReference type="Proteomes" id="UP001139521"/>
    </source>
</evidence>
<protein>
    <submittedName>
        <fullName evidence="1">Uncharacterized protein</fullName>
    </submittedName>
</protein>
<keyword evidence="2" id="KW-1185">Reference proteome</keyword>
<gene>
    <name evidence="1" type="ORF">L1967_14795</name>
</gene>
<proteinExistence type="predicted"/>
<dbReference type="Proteomes" id="UP001139521">
    <property type="component" value="Unassembled WGS sequence"/>
</dbReference>
<organism evidence="1 2">
    <name type="scientific">Zunongwangia pacifica</name>
    <dbReference type="NCBI Taxonomy" id="2911062"/>
    <lineage>
        <taxon>Bacteria</taxon>
        <taxon>Pseudomonadati</taxon>
        <taxon>Bacteroidota</taxon>
        <taxon>Flavobacteriia</taxon>
        <taxon>Flavobacteriales</taxon>
        <taxon>Flavobacteriaceae</taxon>
        <taxon>Zunongwangia</taxon>
    </lineage>
</organism>
<name>A0A9X1ZRA4_9FLAO</name>
<dbReference type="AlphaFoldDB" id="A0A9X1ZRA4"/>